<dbReference type="Proteomes" id="UP001277471">
    <property type="component" value="Unassembled WGS sequence"/>
</dbReference>
<dbReference type="SUPFAM" id="SSF51658">
    <property type="entry name" value="Xylose isomerase-like"/>
    <property type="match status" value="1"/>
</dbReference>
<dbReference type="Gene3D" id="3.20.20.150">
    <property type="entry name" value="Divalent-metal-dependent TIM barrel enzymes"/>
    <property type="match status" value="1"/>
</dbReference>
<dbReference type="EMBL" id="CP032340">
    <property type="protein sequence ID" value="QCO11587.1"/>
    <property type="molecule type" value="Genomic_DNA"/>
</dbReference>
<dbReference type="KEGG" id="abf:AMK58_15710"/>
<geneLocation type="plasmid" evidence="3 4">
    <name>p1</name>
</geneLocation>
<keyword evidence="3" id="KW-0413">Isomerase</keyword>
<dbReference type="InterPro" id="IPR013022">
    <property type="entry name" value="Xyl_isomerase-like_TIM-brl"/>
</dbReference>
<dbReference type="AlphaFoldDB" id="A0A0P0FA40"/>
<sequence length="282" mass="30813">MNRRSIHSYTWIPKWSTEDGAYAAERAAAFGYGQLVVPIRDHDSIEPAAIAALCERAGVRPVATSPLQVDNDISSTDPEVHRRGIERHCAALALARDMGADRMGGILYSAFGKASRVPSDANFQAAADGLRIVAERAASYGMLLALEVVNRYESNLINTAEQAVRMVKLIGADNVRVHLDTFHMNIEENDLLGALELAMPHLGYFEIDQNHRGRLTEGAIDFAPMLRRLKAANYQGLIGVEAFSSAVSHPDITAGVASWRNLFDHGDEVARDGQLLLDQHGL</sequence>
<dbReference type="GeneID" id="56453013"/>
<name>A0A0P0FA40_AZOBR</name>
<feature type="domain" description="Xylose isomerase-like TIM barrel" evidence="1">
    <location>
        <begin position="30"/>
        <end position="252"/>
    </location>
</feature>
<proteinExistence type="predicted"/>
<accession>A0A0P0FA40</accession>
<evidence type="ECO:0000313" key="5">
    <source>
        <dbReference type="Proteomes" id="UP001277471"/>
    </source>
</evidence>
<gene>
    <name evidence="3" type="ORF">D3868_21715</name>
    <name evidence="2" type="ORF">SIM66_09400</name>
</gene>
<dbReference type="EMBL" id="JAWXYC010000003">
    <property type="protein sequence ID" value="MDX5951407.1"/>
    <property type="molecule type" value="Genomic_DNA"/>
</dbReference>
<evidence type="ECO:0000259" key="1">
    <source>
        <dbReference type="Pfam" id="PF01261"/>
    </source>
</evidence>
<keyword evidence="3" id="KW-0614">Plasmid</keyword>
<evidence type="ECO:0000313" key="4">
    <source>
        <dbReference type="Proteomes" id="UP000298774"/>
    </source>
</evidence>
<evidence type="ECO:0000313" key="2">
    <source>
        <dbReference type="EMBL" id="MDX5951407.1"/>
    </source>
</evidence>
<protein>
    <submittedName>
        <fullName evidence="2 3">Sugar phosphate isomerase/epimerase</fullName>
    </submittedName>
</protein>
<dbReference type="InterPro" id="IPR050312">
    <property type="entry name" value="IolE/XylAMocC-like"/>
</dbReference>
<organism evidence="3 4">
    <name type="scientific">Azospirillum brasilense</name>
    <dbReference type="NCBI Taxonomy" id="192"/>
    <lineage>
        <taxon>Bacteria</taxon>
        <taxon>Pseudomonadati</taxon>
        <taxon>Pseudomonadota</taxon>
        <taxon>Alphaproteobacteria</taxon>
        <taxon>Rhodospirillales</taxon>
        <taxon>Azospirillaceae</taxon>
        <taxon>Azospirillum</taxon>
    </lineage>
</organism>
<dbReference type="GO" id="GO:0016853">
    <property type="term" value="F:isomerase activity"/>
    <property type="evidence" value="ECO:0007669"/>
    <property type="project" value="UniProtKB-KW"/>
</dbReference>
<evidence type="ECO:0000313" key="3">
    <source>
        <dbReference type="EMBL" id="QCO11587.1"/>
    </source>
</evidence>
<dbReference type="InterPro" id="IPR036237">
    <property type="entry name" value="Xyl_isomerase-like_sf"/>
</dbReference>
<dbReference type="PANTHER" id="PTHR12110:SF41">
    <property type="entry name" value="INOSOSE DEHYDRATASE"/>
    <property type="match status" value="1"/>
</dbReference>
<dbReference type="PANTHER" id="PTHR12110">
    <property type="entry name" value="HYDROXYPYRUVATE ISOMERASE"/>
    <property type="match status" value="1"/>
</dbReference>
<dbReference type="Proteomes" id="UP000298774">
    <property type="component" value="Plasmid p1"/>
</dbReference>
<dbReference type="Pfam" id="PF01261">
    <property type="entry name" value="AP_endonuc_2"/>
    <property type="match status" value="1"/>
</dbReference>
<keyword evidence="5" id="KW-1185">Reference proteome</keyword>
<dbReference type="RefSeq" id="WP_035676793.1">
    <property type="nucleotide sequence ID" value="NZ_CP012915.1"/>
</dbReference>
<reference evidence="2 5" key="2">
    <citation type="submission" date="2023-11" db="EMBL/GenBank/DDBJ databases">
        <title>MicrobeMod: A computational toolkit for identifying prokaryotic methylation and restriction-modification with nanopore sequencing.</title>
        <authorList>
            <person name="Crits-Christoph A."/>
            <person name="Kang S.C."/>
            <person name="Lee H."/>
            <person name="Ostrov N."/>
        </authorList>
    </citation>
    <scope>NUCLEOTIDE SEQUENCE [LARGE SCALE GENOMIC DNA]</scope>
    <source>
        <strain evidence="2 5">ATCC 29145</strain>
    </source>
</reference>
<reference evidence="3 4" key="1">
    <citation type="submission" date="2018-09" db="EMBL/GenBank/DDBJ databases">
        <title>Whole genome based analysis of evolution and adaptive divergence in Indian and Brazilian strains of Azospirillum brasilense.</title>
        <authorList>
            <person name="Singh C."/>
            <person name="Tripathi A.K."/>
        </authorList>
    </citation>
    <scope>NUCLEOTIDE SEQUENCE [LARGE SCALE GENOMIC DNA]</scope>
    <source>
        <strain evidence="3 4">MTCC4038</strain>
        <plasmid evidence="3 4">p1</plasmid>
    </source>
</reference>